<evidence type="ECO:0000313" key="2">
    <source>
        <dbReference type="EMBL" id="GAA5083475.1"/>
    </source>
</evidence>
<dbReference type="Gene3D" id="2.60.40.1890">
    <property type="entry name" value="PCu(A)C copper chaperone"/>
    <property type="match status" value="1"/>
</dbReference>
<dbReference type="SUPFAM" id="SSF110087">
    <property type="entry name" value="DR1885-like metal-binding protein"/>
    <property type="match status" value="1"/>
</dbReference>
<comment type="caution">
    <text evidence="2">The sequence shown here is derived from an EMBL/GenBank/DDBJ whole genome shotgun (WGS) entry which is preliminary data.</text>
</comment>
<dbReference type="Pfam" id="PF04314">
    <property type="entry name" value="PCuAC"/>
    <property type="match status" value="1"/>
</dbReference>
<reference evidence="3" key="1">
    <citation type="journal article" date="2019" name="Int. J. Syst. Evol. Microbiol.">
        <title>The Global Catalogue of Microorganisms (GCM) 10K type strain sequencing project: providing services to taxonomists for standard genome sequencing and annotation.</title>
        <authorList>
            <consortium name="The Broad Institute Genomics Platform"/>
            <consortium name="The Broad Institute Genome Sequencing Center for Infectious Disease"/>
            <person name="Wu L."/>
            <person name="Ma J."/>
        </authorList>
    </citation>
    <scope>NUCLEOTIDE SEQUENCE [LARGE SCALE GENOMIC DNA]</scope>
    <source>
        <strain evidence="3">JCM 18423</strain>
    </source>
</reference>
<feature type="signal peptide" evidence="1">
    <location>
        <begin position="1"/>
        <end position="21"/>
    </location>
</feature>
<sequence length="176" mass="19405">MRRMTLATCFGLAAVAFSVQAHDHHDHHAHHDHHGHHMTDYSAQFAAATLTDQVRVEQCWVRLLPAHIPSAGYFILHNDTDQPIEVLAAATPSYDDVMLHETIEEDGMAKMVMADTIQIPAKGTLTFKPGGLHAMFEQPTGALKVGDTMPMELLLANEQKVSVDCKVNPANARSYN</sequence>
<feature type="chain" id="PRO_5045746388" evidence="1">
    <location>
        <begin position="22"/>
        <end position="176"/>
    </location>
</feature>
<keyword evidence="3" id="KW-1185">Reference proteome</keyword>
<dbReference type="Proteomes" id="UP001500227">
    <property type="component" value="Unassembled WGS sequence"/>
</dbReference>
<proteinExistence type="predicted"/>
<dbReference type="InterPro" id="IPR007410">
    <property type="entry name" value="LpqE-like"/>
</dbReference>
<dbReference type="InterPro" id="IPR036182">
    <property type="entry name" value="PCuAC_sf"/>
</dbReference>
<dbReference type="RefSeq" id="WP_300646754.1">
    <property type="nucleotide sequence ID" value="NZ_BAABKD010000001.1"/>
</dbReference>
<gene>
    <name evidence="2" type="ORF">GCM10023337_00190</name>
</gene>
<accession>A0ABP9LQH6</accession>
<protein>
    <submittedName>
        <fullName evidence="2">Copper chaperone PCu(A)C</fullName>
    </submittedName>
</protein>
<organism evidence="2 3">
    <name type="scientific">Paenalcaligenes hermetiae</name>
    <dbReference type="NCBI Taxonomy" id="1157987"/>
    <lineage>
        <taxon>Bacteria</taxon>
        <taxon>Pseudomonadati</taxon>
        <taxon>Pseudomonadota</taxon>
        <taxon>Betaproteobacteria</taxon>
        <taxon>Burkholderiales</taxon>
        <taxon>Alcaligenaceae</taxon>
        <taxon>Paenalcaligenes</taxon>
    </lineage>
</organism>
<dbReference type="PANTHER" id="PTHR36302:SF1">
    <property type="entry name" value="COPPER CHAPERONE PCU(A)C"/>
    <property type="match status" value="1"/>
</dbReference>
<keyword evidence="1" id="KW-0732">Signal</keyword>
<dbReference type="EMBL" id="BAABKD010000001">
    <property type="protein sequence ID" value="GAA5083475.1"/>
    <property type="molecule type" value="Genomic_DNA"/>
</dbReference>
<evidence type="ECO:0000313" key="3">
    <source>
        <dbReference type="Proteomes" id="UP001500227"/>
    </source>
</evidence>
<evidence type="ECO:0000256" key="1">
    <source>
        <dbReference type="SAM" id="SignalP"/>
    </source>
</evidence>
<dbReference type="PANTHER" id="PTHR36302">
    <property type="entry name" value="BLR7088 PROTEIN"/>
    <property type="match status" value="1"/>
</dbReference>
<name>A0ABP9LQH6_9BURK</name>
<dbReference type="InterPro" id="IPR058248">
    <property type="entry name" value="Lxx211020-like"/>
</dbReference>